<comment type="caution">
    <text evidence="3">The sequence shown here is derived from an EMBL/GenBank/DDBJ whole genome shotgun (WGS) entry which is preliminary data.</text>
</comment>
<evidence type="ECO:0000256" key="1">
    <source>
        <dbReference type="SAM" id="MobiDB-lite"/>
    </source>
</evidence>
<feature type="compositionally biased region" description="Low complexity" evidence="1">
    <location>
        <begin position="292"/>
        <end position="305"/>
    </location>
</feature>
<feature type="signal peptide" evidence="2">
    <location>
        <begin position="1"/>
        <end position="28"/>
    </location>
</feature>
<dbReference type="Pfam" id="PF16009">
    <property type="entry name" value="DUF4779"/>
    <property type="match status" value="1"/>
</dbReference>
<feature type="compositionally biased region" description="Polar residues" evidence="1">
    <location>
        <begin position="680"/>
        <end position="690"/>
    </location>
</feature>
<feature type="compositionally biased region" description="Basic and acidic residues" evidence="1">
    <location>
        <begin position="800"/>
        <end position="831"/>
    </location>
</feature>
<feature type="compositionally biased region" description="Basic and acidic residues" evidence="1">
    <location>
        <begin position="964"/>
        <end position="1095"/>
    </location>
</feature>
<gene>
    <name evidence="3" type="ORF">RF55_4289</name>
</gene>
<feature type="region of interest" description="Disordered" evidence="1">
    <location>
        <begin position="655"/>
        <end position="1225"/>
    </location>
</feature>
<feature type="compositionally biased region" description="Basic and acidic residues" evidence="1">
    <location>
        <begin position="1151"/>
        <end position="1203"/>
    </location>
</feature>
<dbReference type="AlphaFoldDB" id="A0A0J7KYR8"/>
<feature type="chain" id="PRO_5005290670" evidence="2">
    <location>
        <begin position="29"/>
        <end position="1225"/>
    </location>
</feature>
<dbReference type="OrthoDB" id="7700767at2759"/>
<name>A0A0J7KYR8_LASNI</name>
<feature type="compositionally biased region" description="Polar residues" evidence="1">
    <location>
        <begin position="91"/>
        <end position="106"/>
    </location>
</feature>
<feature type="compositionally biased region" description="Basic residues" evidence="1">
    <location>
        <begin position="954"/>
        <end position="963"/>
    </location>
</feature>
<dbReference type="EMBL" id="LBMM01001949">
    <property type="protein sequence ID" value="KMQ95491.1"/>
    <property type="molecule type" value="Genomic_DNA"/>
</dbReference>
<protein>
    <submittedName>
        <fullName evidence="3">Spore wall protein 2-like protein</fullName>
    </submittedName>
</protein>
<feature type="region of interest" description="Disordered" evidence="1">
    <location>
        <begin position="437"/>
        <end position="462"/>
    </location>
</feature>
<evidence type="ECO:0000313" key="4">
    <source>
        <dbReference type="Proteomes" id="UP000036403"/>
    </source>
</evidence>
<feature type="compositionally biased region" description="Basic and acidic residues" evidence="1">
    <location>
        <begin position="853"/>
        <end position="878"/>
    </location>
</feature>
<feature type="compositionally biased region" description="Basic and acidic residues" evidence="1">
    <location>
        <begin position="736"/>
        <end position="764"/>
    </location>
</feature>
<proteinExistence type="predicted"/>
<evidence type="ECO:0000313" key="3">
    <source>
        <dbReference type="EMBL" id="KMQ95491.1"/>
    </source>
</evidence>
<keyword evidence="4" id="KW-1185">Reference proteome</keyword>
<feature type="region of interest" description="Disordered" evidence="1">
    <location>
        <begin position="255"/>
        <end position="319"/>
    </location>
</feature>
<keyword evidence="2" id="KW-0732">Signal</keyword>
<evidence type="ECO:0000256" key="2">
    <source>
        <dbReference type="SAM" id="SignalP"/>
    </source>
</evidence>
<feature type="compositionally biased region" description="Basic residues" evidence="1">
    <location>
        <begin position="893"/>
        <end position="905"/>
    </location>
</feature>
<feature type="region of interest" description="Disordered" evidence="1">
    <location>
        <begin position="82"/>
        <end position="106"/>
    </location>
</feature>
<feature type="compositionally biased region" description="Basic and acidic residues" evidence="1">
    <location>
        <begin position="906"/>
        <end position="919"/>
    </location>
</feature>
<dbReference type="PaxDb" id="67767-A0A0J7KYR8"/>
<reference evidence="3 4" key="1">
    <citation type="submission" date="2015-04" db="EMBL/GenBank/DDBJ databases">
        <title>Lasius niger genome sequencing.</title>
        <authorList>
            <person name="Konorov E.A."/>
            <person name="Nikitin M.A."/>
            <person name="Kirill M.V."/>
            <person name="Chang P."/>
        </authorList>
    </citation>
    <scope>NUCLEOTIDE SEQUENCE [LARGE SCALE GENOMIC DNA]</scope>
    <source>
        <tissue evidence="3">Whole</tissue>
    </source>
</reference>
<feature type="compositionally biased region" description="Basic and acidic residues" evidence="1">
    <location>
        <begin position="1102"/>
        <end position="1134"/>
    </location>
</feature>
<dbReference type="STRING" id="67767.A0A0J7KYR8"/>
<accession>A0A0J7KYR8</accession>
<feature type="compositionally biased region" description="Basic and acidic residues" evidence="1">
    <location>
        <begin position="932"/>
        <end position="953"/>
    </location>
</feature>
<dbReference type="InterPro" id="IPR031959">
    <property type="entry name" value="DUF4779"/>
</dbReference>
<feature type="compositionally biased region" description="Basic residues" evidence="1">
    <location>
        <begin position="1135"/>
        <end position="1150"/>
    </location>
</feature>
<feature type="compositionally biased region" description="Basic and acidic residues" evidence="1">
    <location>
        <begin position="781"/>
        <end position="790"/>
    </location>
</feature>
<organism evidence="3 4">
    <name type="scientific">Lasius niger</name>
    <name type="common">Black garden ant</name>
    <dbReference type="NCBI Taxonomy" id="67767"/>
    <lineage>
        <taxon>Eukaryota</taxon>
        <taxon>Metazoa</taxon>
        <taxon>Ecdysozoa</taxon>
        <taxon>Arthropoda</taxon>
        <taxon>Hexapoda</taxon>
        <taxon>Insecta</taxon>
        <taxon>Pterygota</taxon>
        <taxon>Neoptera</taxon>
        <taxon>Endopterygota</taxon>
        <taxon>Hymenoptera</taxon>
        <taxon>Apocrita</taxon>
        <taxon>Aculeata</taxon>
        <taxon>Formicoidea</taxon>
        <taxon>Formicidae</taxon>
        <taxon>Formicinae</taxon>
        <taxon>Lasius</taxon>
        <taxon>Lasius</taxon>
    </lineage>
</organism>
<feature type="compositionally biased region" description="Polar residues" evidence="1">
    <location>
        <begin position="443"/>
        <end position="462"/>
    </location>
</feature>
<dbReference type="Proteomes" id="UP000036403">
    <property type="component" value="Unassembled WGS sequence"/>
</dbReference>
<sequence length="1225" mass="141129">MKTCRKSVATVLLLLIHLLTLRIGDVVAGRNDTTSVEIDPKIILEEVIITGSGNGTRVIANAVAEDASTIGDEILSLLSKREIQRSERPKQTSSNLDQDAAQSRTTVNVDVNEDDLERLKHVIAKYEPQRITSRKTKRKIINGSHDVLHGKAAGSTTNLERAYDEVLRNISRRAPELTSSNIDATLNPYLSQARKNLIEIYVPEATIRSANHDETQKSRSDVDSSYASPALRDKKTKKLLKKYLQLNRTVTIPRGSSVEESRLNEETADSNESSTPERYFKVPNGKTKPRNESLSIESSSNIYSESTEEPERRREWNVQDSSVQTVSSFIPQSNRNNSYNVFNVNNLNSLNFSSDTNTVQLLSKYDRVPRPFSSLRSPDSPVIELPYRKPSPSPASFNRQQIARSSTSVLPLIVPTETLFDPSSVRRYVPIKRANHFKPEGDSVNTEASPSTSPADERTTFANYGVSNKDVIGTTRSPLVAVNDQRRKSSSDYYTITENPAEQIVTRTDSARTIHIPSQASTSYTLQQEKDPQAVRRNGFQPDAVYNIPDDKKSNLNSNAGLALYNKFASLYSANVPNVFNVPKAVTQNYQNFGQPTQSLHAVTSQYVSTPSYATSKPISPSLLKIRPIASAKPALAPYYDSGLLVSQRVEGRELNDNKKKEENVEINESRAADADESNTEAADNENNFENYKAPINHGSYKSHKTSNEQREKEDREEEDKEDRHQQPKRNYGYQDKYHEYVKDNKGDKNNDRREKYNVRHKDNEDEEEDADETQEGEYVSTEKSEDERNHGHRYQYNKHKYDRDDSQEEERDKQRYDHKKDDKEKNRRDEHDDETDVKHKFVSGNKYFDGPRYSDYETHRESDEKYRERHDRKKDRDEDSEDESVAEDKPVARRSKDKRARRQREKYEKKQNKDDKTTQKPKYYRHRQATPRRDSHHEEHKREEYGETNPKHVREKYRHPRQHVKDDDRRRDSEDDNERVRDHEHGETQEHAHKHEGHHEKKKDGGDHKFEEGGGAEHEDEHHGHEGEKGHKGYKVWDEHEKAEKGHHDKEHASKEYDEKDGEEKKHEEEGGFHKEHHRGEAGKKEAEFGEKGEHKKGHSTHGEHSVHKKDEYEKKTEFFDEFHEDGGVEKHGEHHHGHESKKGGHEKKGHHDAADHEQKYGEEGKHEKGGHHDEHKGHKIDEGHDHHYDHDEKYGKKEGHEHGKKWSFKKGDNDGDAGGGHNR</sequence>
<feature type="compositionally biased region" description="Basic and acidic residues" evidence="1">
    <location>
        <begin position="655"/>
        <end position="674"/>
    </location>
</feature>
<feature type="compositionally biased region" description="Acidic residues" evidence="1">
    <location>
        <begin position="765"/>
        <end position="776"/>
    </location>
</feature>